<keyword evidence="4 8" id="KW-0547">Nucleotide-binding</keyword>
<feature type="domain" description="CobQ/CobB/MinD/ParA nucleotide binding" evidence="9">
    <location>
        <begin position="7"/>
        <end position="184"/>
    </location>
</feature>
<comment type="catalytic activity">
    <reaction evidence="8">
        <text>Ni-sirohydrochlorin + 2 L-glutamine + 2 ATP + 2 H2O = Ni-sirohydrochlorin a,c-diamide + 2 L-glutamate + 2 ADP + 2 phosphate + 2 H(+)</text>
        <dbReference type="Rhea" id="RHEA:52896"/>
        <dbReference type="ChEBI" id="CHEBI:15377"/>
        <dbReference type="ChEBI" id="CHEBI:15378"/>
        <dbReference type="ChEBI" id="CHEBI:29985"/>
        <dbReference type="ChEBI" id="CHEBI:30616"/>
        <dbReference type="ChEBI" id="CHEBI:43474"/>
        <dbReference type="ChEBI" id="CHEBI:58359"/>
        <dbReference type="ChEBI" id="CHEBI:136841"/>
        <dbReference type="ChEBI" id="CHEBI:136887"/>
        <dbReference type="ChEBI" id="CHEBI:456216"/>
        <dbReference type="EC" id="6.3.5.12"/>
    </reaction>
</comment>
<comment type="cofactor">
    <cofactor evidence="1 8">
        <name>Mg(2+)</name>
        <dbReference type="ChEBI" id="CHEBI:18420"/>
    </cofactor>
</comment>
<evidence type="ECO:0000256" key="4">
    <source>
        <dbReference type="ARBA" id="ARBA00022741"/>
    </source>
</evidence>
<dbReference type="InterPro" id="IPR004484">
    <property type="entry name" value="CbiA/CobB_synth"/>
</dbReference>
<dbReference type="HAMAP" id="MF_00027">
    <property type="entry name" value="CobB_CbiA"/>
    <property type="match status" value="1"/>
</dbReference>
<comment type="pathway">
    <text evidence="8">Cofactor biosynthesis; adenosylcobalamin biosynthesis; cob(II)yrinate a,c-diamide from sirohydrochlorin (anaerobic route): step 10/10.</text>
</comment>
<evidence type="ECO:0000256" key="5">
    <source>
        <dbReference type="ARBA" id="ARBA00022840"/>
    </source>
</evidence>
<comment type="catalytic activity">
    <reaction evidence="8">
        <text>cob(II)yrinate + 2 L-glutamine + 2 ATP + 2 H2O = cob(II)yrinate a,c diamide + 2 L-glutamate + 2 ADP + 2 phosphate + 2 H(+)</text>
        <dbReference type="Rhea" id="RHEA:26289"/>
        <dbReference type="ChEBI" id="CHEBI:15377"/>
        <dbReference type="ChEBI" id="CHEBI:15378"/>
        <dbReference type="ChEBI" id="CHEBI:29985"/>
        <dbReference type="ChEBI" id="CHEBI:30616"/>
        <dbReference type="ChEBI" id="CHEBI:43474"/>
        <dbReference type="ChEBI" id="CHEBI:58359"/>
        <dbReference type="ChEBI" id="CHEBI:58537"/>
        <dbReference type="ChEBI" id="CHEBI:58894"/>
        <dbReference type="ChEBI" id="CHEBI:456216"/>
        <dbReference type="EC" id="6.3.5.11"/>
    </reaction>
</comment>
<keyword evidence="7 8" id="KW-0315">Glutamine amidotransferase</keyword>
<dbReference type="NCBIfam" id="NF002204">
    <property type="entry name" value="PRK01077.1"/>
    <property type="match status" value="1"/>
</dbReference>
<comment type="caution">
    <text evidence="11">The sequence shown here is derived from an EMBL/GenBank/DDBJ whole genome shotgun (WGS) entry which is preliminary data.</text>
</comment>
<keyword evidence="6 8" id="KW-0460">Magnesium</keyword>
<keyword evidence="3 8" id="KW-0436">Ligase</keyword>
<dbReference type="Gene3D" id="3.40.50.880">
    <property type="match status" value="1"/>
</dbReference>
<reference evidence="11" key="1">
    <citation type="submission" date="2019-05" db="EMBL/GenBank/DDBJ databases">
        <title>Methanoculleus sp. FWC-SCC1, a methanogenic archaeon isolated from deep marine cold seep.</title>
        <authorList>
            <person name="Chen Y.-W."/>
            <person name="Chen S.-C."/>
            <person name="Teng N.-H."/>
            <person name="Lai M.-C."/>
        </authorList>
    </citation>
    <scope>NUCLEOTIDE SEQUENCE</scope>
    <source>
        <strain evidence="11">FWC-SCC1</strain>
    </source>
</reference>
<evidence type="ECO:0000259" key="9">
    <source>
        <dbReference type="Pfam" id="PF01656"/>
    </source>
</evidence>
<dbReference type="NCBIfam" id="TIGR00379">
    <property type="entry name" value="cobB"/>
    <property type="match status" value="1"/>
</dbReference>
<feature type="site" description="Increases nucleophilicity of active site Cys" evidence="8">
    <location>
        <position position="423"/>
    </location>
</feature>
<comment type="similarity">
    <text evidence="8">Belongs to the CobB/CbiA family.</text>
</comment>
<dbReference type="CDD" id="cd03130">
    <property type="entry name" value="GATase1_CobB"/>
    <property type="match status" value="1"/>
</dbReference>
<keyword evidence="8" id="KW-0484">Methanogenesis</keyword>
<dbReference type="Proteomes" id="UP001168338">
    <property type="component" value="Unassembled WGS sequence"/>
</dbReference>
<evidence type="ECO:0000313" key="11">
    <source>
        <dbReference type="EMBL" id="MDN7025155.1"/>
    </source>
</evidence>
<evidence type="ECO:0000256" key="2">
    <source>
        <dbReference type="ARBA" id="ARBA00022573"/>
    </source>
</evidence>
<protein>
    <recommendedName>
        <fullName evidence="8">Cobyrinate a,c-diamide synthase</fullName>
        <ecNumber evidence="8">6.3.5.11</ecNumber>
    </recommendedName>
    <alternativeName>
        <fullName evidence="8">Cobyrinic acid a,c-diamide synthetase</fullName>
    </alternativeName>
    <alternativeName>
        <fullName evidence="8">Ni-sirohydrochlorin a,c-diamide synthase</fullName>
        <ecNumber evidence="8">6.3.5.12</ecNumber>
    </alternativeName>
    <alternativeName>
        <fullName evidence="8">Ni-sirohydrochlorin a,c-diamide synthetase</fullName>
    </alternativeName>
</protein>
<organism evidence="11 12">
    <name type="scientific">Methanoculleus frigidifontis</name>
    <dbReference type="NCBI Taxonomy" id="2584085"/>
    <lineage>
        <taxon>Archaea</taxon>
        <taxon>Methanobacteriati</taxon>
        <taxon>Methanobacteriota</taxon>
        <taxon>Stenosarchaea group</taxon>
        <taxon>Methanomicrobia</taxon>
        <taxon>Methanomicrobiales</taxon>
        <taxon>Methanomicrobiaceae</taxon>
        <taxon>Methanoculleus</taxon>
    </lineage>
</organism>
<gene>
    <name evidence="8" type="primary">cbiA</name>
    <name evidence="8" type="synonym">cfbB</name>
    <name evidence="11" type="ORF">FGU65_09675</name>
</gene>
<feature type="active site" description="Nucleophile" evidence="8">
    <location>
        <position position="321"/>
    </location>
</feature>
<evidence type="ECO:0000313" key="12">
    <source>
        <dbReference type="Proteomes" id="UP001168338"/>
    </source>
</evidence>
<comment type="miscellaneous">
    <text evidence="8">The a and c carboxylates of cobyrinate and Ni-sirohydrochlorin are activated for nucleophilic attack via formation of a phosphorylated intermediate by ATP. CbiA catalyzes first the amidation of the c-carboxylate, and then that of the a-carboxylate.</text>
</comment>
<comment type="function">
    <text evidence="8">Catalyzes the ATP-dependent amidation of the two carboxylate groups at positions a and c of cobyrinate, using either L-glutamine or ammonia as the nitrogen source. Involved in the biosynthesis of the unique nickel-containing tetrapyrrole coenzyme F430, the prosthetic group of methyl-coenzyme M reductase (MCR), which plays a key role in methanogenesis and anaerobic methane oxidation. Catalyzes the ATP-dependent amidation of the two carboxylate groups at positions a and c of Ni-sirohydrochlorin, using L-glutamine or ammonia as the nitrogen source.</text>
</comment>
<dbReference type="InterPro" id="IPR027417">
    <property type="entry name" value="P-loop_NTPase"/>
</dbReference>
<sequence length="444" mass="46930">MLDIPRIVIAGTHSGCGKTTFSSGLMAALTARGYTVQPFKVGPDFIDPTHHTAICGRSSRNLDPYLMGEDGVMATFAAACRGADIAVIEGVMGLYDGLDATDEASTAHVAKILSAPVLLTVDVKGMSRSTCALISGYAGFDPCLNLAGAVLNQVGSPRHRALIEPGLPVPAFGWLPKRDDLTVASRHLGLTMAIETEAMAAFGEVAASACDLDGIVALARSAPPLPESPAPDAPRRESAVTIGVAQDPAFCFYYQDNFDRLRAAGAELIFFSPMHDRLPTADALYLGGGYPELHAAALAASRCREEIKRAIDDGMPVYGECGGLVYLTEKIEGDDGAYPMAGVLPAVTEMTGRFQGLGYVEARVTGGPFASGHGSVYRGHEFHYSRVACDRDARFALALARGKGIDGGRDGLFVQNALGQYTHAYFTNDSAAAITRAAERYRRS</sequence>
<dbReference type="EC" id="6.3.5.11" evidence="8"/>
<dbReference type="SUPFAM" id="SSF52540">
    <property type="entry name" value="P-loop containing nucleoside triphosphate hydrolases"/>
    <property type="match status" value="1"/>
</dbReference>
<dbReference type="PANTHER" id="PTHR43873:SF1">
    <property type="entry name" value="COBYRINATE A,C-DIAMIDE SYNTHASE"/>
    <property type="match status" value="1"/>
</dbReference>
<comment type="domain">
    <text evidence="8">Comprises of two domains. The C-terminal domain contains the binding site for glutamine and catalyzes the hydrolysis of this substrate to glutamate and ammonia. The N-terminal domain is anticipated to bind ATP, and cobyrinate or Ni-sirohydrochlorin, and catalyzes the ultimate synthesis of the diamide product. The ammonia produced via the glutaminase domain is probably translocated to the adjacent domain via a molecular tunnel, where it reacts with an activated intermediate.</text>
</comment>
<accession>A0ABT8MB37</accession>
<keyword evidence="5 8" id="KW-0067">ATP-binding</keyword>
<keyword evidence="12" id="KW-1185">Reference proteome</keyword>
<dbReference type="EC" id="6.3.5.12" evidence="8"/>
<evidence type="ECO:0000256" key="6">
    <source>
        <dbReference type="ARBA" id="ARBA00022842"/>
    </source>
</evidence>
<feature type="domain" description="CobB/CobQ-like glutamine amidotransferase" evidence="10">
    <location>
        <begin position="241"/>
        <end position="430"/>
    </location>
</feature>
<dbReference type="InterPro" id="IPR002586">
    <property type="entry name" value="CobQ/CobB/MinD/ParA_Nub-bd_dom"/>
</dbReference>
<evidence type="ECO:0000256" key="3">
    <source>
        <dbReference type="ARBA" id="ARBA00022598"/>
    </source>
</evidence>
<dbReference type="PANTHER" id="PTHR43873">
    <property type="entry name" value="COBYRINATE A,C-DIAMIDE SYNTHASE"/>
    <property type="match status" value="1"/>
</dbReference>
<keyword evidence="2 8" id="KW-0169">Cobalamin biosynthesis</keyword>
<dbReference type="PROSITE" id="PS51274">
    <property type="entry name" value="GATASE_COBBQ"/>
    <property type="match status" value="1"/>
</dbReference>
<dbReference type="InterPro" id="IPR011698">
    <property type="entry name" value="GATase_3"/>
</dbReference>
<dbReference type="SUPFAM" id="SSF52317">
    <property type="entry name" value="Class I glutamine amidotransferase-like"/>
    <property type="match status" value="1"/>
</dbReference>
<evidence type="ECO:0000256" key="7">
    <source>
        <dbReference type="ARBA" id="ARBA00022962"/>
    </source>
</evidence>
<evidence type="ECO:0000256" key="8">
    <source>
        <dbReference type="HAMAP-Rule" id="MF_00027"/>
    </source>
</evidence>
<evidence type="ECO:0000256" key="1">
    <source>
        <dbReference type="ARBA" id="ARBA00001946"/>
    </source>
</evidence>
<dbReference type="Gene3D" id="3.40.50.300">
    <property type="entry name" value="P-loop containing nucleotide triphosphate hydrolases"/>
    <property type="match status" value="2"/>
</dbReference>
<dbReference type="InterPro" id="IPR029062">
    <property type="entry name" value="Class_I_gatase-like"/>
</dbReference>
<dbReference type="CDD" id="cd05388">
    <property type="entry name" value="CobB_N"/>
    <property type="match status" value="1"/>
</dbReference>
<name>A0ABT8MB37_9EURY</name>
<proteinExistence type="inferred from homology"/>
<dbReference type="RefSeq" id="WP_301664302.1">
    <property type="nucleotide sequence ID" value="NZ_VCYH01000006.1"/>
</dbReference>
<evidence type="ECO:0000259" key="10">
    <source>
        <dbReference type="Pfam" id="PF07685"/>
    </source>
</evidence>
<dbReference type="Pfam" id="PF07685">
    <property type="entry name" value="GATase_3"/>
    <property type="match status" value="1"/>
</dbReference>
<dbReference type="Pfam" id="PF01656">
    <property type="entry name" value="CbiA"/>
    <property type="match status" value="1"/>
</dbReference>
<dbReference type="EMBL" id="VCYH01000006">
    <property type="protein sequence ID" value="MDN7025155.1"/>
    <property type="molecule type" value="Genomic_DNA"/>
</dbReference>